<evidence type="ECO:0000256" key="3">
    <source>
        <dbReference type="ARBA" id="ARBA00012551"/>
    </source>
</evidence>
<keyword evidence="11" id="KW-0238">DNA-binding</keyword>
<evidence type="ECO:0000256" key="15">
    <source>
        <dbReference type="SAM" id="MobiDB-lite"/>
    </source>
</evidence>
<dbReference type="GO" id="GO:0000723">
    <property type="term" value="P:telomere maintenance"/>
    <property type="evidence" value="ECO:0007669"/>
    <property type="project" value="TreeGrafter"/>
</dbReference>
<keyword evidence="18" id="KW-1185">Reference proteome</keyword>
<keyword evidence="12" id="KW-0233">DNA recombination</keyword>
<evidence type="ECO:0000256" key="8">
    <source>
        <dbReference type="ARBA" id="ARBA00022806"/>
    </source>
</evidence>
<dbReference type="PANTHER" id="PTHR12604:SF4">
    <property type="entry name" value="X-RAY REPAIR CROSS-COMPLEMENTING PROTEIN 5"/>
    <property type="match status" value="1"/>
</dbReference>
<dbReference type="EMBL" id="CAACVR010000027">
    <property type="protein sequence ID" value="VEU22772.1"/>
    <property type="molecule type" value="Genomic_DNA"/>
</dbReference>
<dbReference type="OrthoDB" id="30826at2759"/>
<accession>A0A448YPA6</accession>
<evidence type="ECO:0000256" key="10">
    <source>
        <dbReference type="ARBA" id="ARBA00022895"/>
    </source>
</evidence>
<keyword evidence="9" id="KW-0067">ATP-binding</keyword>
<dbReference type="Gene3D" id="2.40.290.10">
    <property type="match status" value="1"/>
</dbReference>
<evidence type="ECO:0000256" key="1">
    <source>
        <dbReference type="ARBA" id="ARBA00004123"/>
    </source>
</evidence>
<keyword evidence="6" id="KW-0227">DNA damage</keyword>
<evidence type="ECO:0000256" key="12">
    <source>
        <dbReference type="ARBA" id="ARBA00023172"/>
    </source>
</evidence>
<dbReference type="GO" id="GO:0006310">
    <property type="term" value="P:DNA recombination"/>
    <property type="evidence" value="ECO:0007669"/>
    <property type="project" value="UniProtKB-KW"/>
</dbReference>
<dbReference type="STRING" id="13370.A0A448YPA6"/>
<keyword evidence="13" id="KW-0234">DNA repair</keyword>
<dbReference type="InterPro" id="IPR006164">
    <property type="entry name" value="DNA_bd_Ku70/Ku80"/>
</dbReference>
<evidence type="ECO:0000256" key="5">
    <source>
        <dbReference type="ARBA" id="ARBA00022741"/>
    </source>
</evidence>
<name>A0A448YPA6_BRENA</name>
<feature type="domain" description="Ku" evidence="16">
    <location>
        <begin position="323"/>
        <end position="461"/>
    </location>
</feature>
<dbReference type="GO" id="GO:0042162">
    <property type="term" value="F:telomeric DNA binding"/>
    <property type="evidence" value="ECO:0007669"/>
    <property type="project" value="TreeGrafter"/>
</dbReference>
<keyword evidence="4" id="KW-0158">Chromosome</keyword>
<dbReference type="GO" id="GO:0003678">
    <property type="term" value="F:DNA helicase activity"/>
    <property type="evidence" value="ECO:0007669"/>
    <property type="project" value="UniProtKB-EC"/>
</dbReference>
<evidence type="ECO:0000313" key="17">
    <source>
        <dbReference type="EMBL" id="VEU22772.1"/>
    </source>
</evidence>
<evidence type="ECO:0000256" key="11">
    <source>
        <dbReference type="ARBA" id="ARBA00023125"/>
    </source>
</evidence>
<keyword evidence="7" id="KW-0378">Hydrolase</keyword>
<dbReference type="SUPFAM" id="SSF100939">
    <property type="entry name" value="SPOC domain-like"/>
    <property type="match status" value="1"/>
</dbReference>
<gene>
    <name evidence="17" type="ORF">BRENAR_LOCUS3503</name>
</gene>
<dbReference type="SUPFAM" id="SSF53300">
    <property type="entry name" value="vWA-like"/>
    <property type="match status" value="1"/>
</dbReference>
<proteinExistence type="predicted"/>
<reference evidence="17 18" key="1">
    <citation type="submission" date="2018-12" db="EMBL/GenBank/DDBJ databases">
        <authorList>
            <person name="Tiukova I."/>
            <person name="Dainat J."/>
        </authorList>
    </citation>
    <scope>NUCLEOTIDE SEQUENCE [LARGE SCALE GENOMIC DNA]</scope>
</reference>
<protein>
    <recommendedName>
        <fullName evidence="3">DNA helicase</fullName>
        <ecNumber evidence="3">3.6.4.12</ecNumber>
    </recommendedName>
</protein>
<dbReference type="GO" id="GO:0000781">
    <property type="term" value="C:chromosome, telomeric region"/>
    <property type="evidence" value="ECO:0007669"/>
    <property type="project" value="UniProtKB-SubCell"/>
</dbReference>
<feature type="region of interest" description="Disordered" evidence="15">
    <location>
        <begin position="671"/>
        <end position="694"/>
    </location>
</feature>
<dbReference type="GO" id="GO:0003690">
    <property type="term" value="F:double-stranded DNA binding"/>
    <property type="evidence" value="ECO:0007669"/>
    <property type="project" value="TreeGrafter"/>
</dbReference>
<evidence type="ECO:0000256" key="6">
    <source>
        <dbReference type="ARBA" id="ARBA00022763"/>
    </source>
</evidence>
<evidence type="ECO:0000256" key="4">
    <source>
        <dbReference type="ARBA" id="ARBA00022454"/>
    </source>
</evidence>
<keyword evidence="10" id="KW-0779">Telomere</keyword>
<dbReference type="AlphaFoldDB" id="A0A448YPA6"/>
<dbReference type="GO" id="GO:0005524">
    <property type="term" value="F:ATP binding"/>
    <property type="evidence" value="ECO:0007669"/>
    <property type="project" value="UniProtKB-KW"/>
</dbReference>
<evidence type="ECO:0000256" key="14">
    <source>
        <dbReference type="ARBA" id="ARBA00023242"/>
    </source>
</evidence>
<evidence type="ECO:0000256" key="9">
    <source>
        <dbReference type="ARBA" id="ARBA00022840"/>
    </source>
</evidence>
<dbReference type="InterPro" id="IPR036465">
    <property type="entry name" value="vWFA_dom_sf"/>
</dbReference>
<dbReference type="GO" id="GO:0006303">
    <property type="term" value="P:double-strand break repair via nonhomologous end joining"/>
    <property type="evidence" value="ECO:0007669"/>
    <property type="project" value="InterPro"/>
</dbReference>
<dbReference type="GO" id="GO:0016787">
    <property type="term" value="F:hydrolase activity"/>
    <property type="evidence" value="ECO:0007669"/>
    <property type="project" value="UniProtKB-KW"/>
</dbReference>
<dbReference type="Gene3D" id="3.40.50.410">
    <property type="entry name" value="von Willebrand factor, type A domain"/>
    <property type="match status" value="1"/>
</dbReference>
<evidence type="ECO:0000256" key="2">
    <source>
        <dbReference type="ARBA" id="ARBA00004574"/>
    </source>
</evidence>
<dbReference type="PANTHER" id="PTHR12604">
    <property type="entry name" value="KU AUTOANTIGEN DNA HELICASE"/>
    <property type="match status" value="1"/>
</dbReference>
<sequence length="694" mass="79480">MAGVFEDSVNYLIDLIISKVVKEKKQDKVGIVTIHDTKTNNPMNDRSSGEWLNCVLDSPKLFNWYSLVELQTSRFHLNKNKPSKDEADLPRSLAITLQNIADINGKKIKKTVKHSIILVTNLLADCSWEGLIEPIISMAVHYDVLLGIVYFPFSLGEDNPLLTKYQDNLDNCIELISNLRSHDGGRVSSSFTSSIDDAKDCVRDFRKDPPKLVSPTSVFKGEIRLCCDLDSIDVQNALADLRNVSDVSEYMPKYKKSVDPFSLSFLADGYPLTKDETIAMTQEIGVKPKDDGHSEIYNLSHIREHYVYEKEKDAEEDNDDTPTKPVRQNEIQKGYRYGSSIVPATTAVERQLELMTYSGIDILSFVRKAEMPPWYYRGESILLLPNKDSSEKDLAAFNLFAQSMLANGTIAIARVVQRPQRPVTLAALIPNIVLTERTKYYVKTEKQSHKRKIDEANEEENKQYYGLSMVRLFFKEDEKIPMLGKLNGIRSNDDLFPTEEMVECMDEFVESMDVDKLNEVEDRNIKEDQYVELNNFDVLPIPFKKGIAQDSGFRSFNEVTRKILSQNSPRIHFILKAMKSLYHYQLEDAKEGDTLFDLVERSKSNPVTEDGRTFFDIFFDELDKITNSGGRNMFIPELYDEVKVGERLEQLNEKMKAMFDVEKIIKEEKVKTAEEDEKQEENLKPVEELLGIGE</sequence>
<evidence type="ECO:0000256" key="13">
    <source>
        <dbReference type="ARBA" id="ARBA00023204"/>
    </source>
</evidence>
<dbReference type="Proteomes" id="UP000290900">
    <property type="component" value="Unassembled WGS sequence"/>
</dbReference>
<dbReference type="Pfam" id="PF02735">
    <property type="entry name" value="Ku"/>
    <property type="match status" value="1"/>
</dbReference>
<dbReference type="GO" id="GO:0043564">
    <property type="term" value="C:Ku70:Ku80 complex"/>
    <property type="evidence" value="ECO:0007669"/>
    <property type="project" value="TreeGrafter"/>
</dbReference>
<comment type="subcellular location">
    <subcellularLocation>
        <location evidence="2">Chromosome</location>
        <location evidence="2">Telomere</location>
    </subcellularLocation>
    <subcellularLocation>
        <location evidence="1">Nucleus</location>
    </subcellularLocation>
</comment>
<keyword evidence="5" id="KW-0547">Nucleotide-binding</keyword>
<evidence type="ECO:0000256" key="7">
    <source>
        <dbReference type="ARBA" id="ARBA00022801"/>
    </source>
</evidence>
<evidence type="ECO:0000259" key="16">
    <source>
        <dbReference type="SMART" id="SM00559"/>
    </source>
</evidence>
<dbReference type="InterPro" id="IPR016194">
    <property type="entry name" value="SPOC-like_C_dom_sf"/>
</dbReference>
<dbReference type="SMART" id="SM00559">
    <property type="entry name" value="Ku78"/>
    <property type="match status" value="1"/>
</dbReference>
<organism evidence="17 18">
    <name type="scientific">Brettanomyces naardenensis</name>
    <name type="common">Yeast</name>
    <dbReference type="NCBI Taxonomy" id="13370"/>
    <lineage>
        <taxon>Eukaryota</taxon>
        <taxon>Fungi</taxon>
        <taxon>Dikarya</taxon>
        <taxon>Ascomycota</taxon>
        <taxon>Saccharomycotina</taxon>
        <taxon>Pichiomycetes</taxon>
        <taxon>Pichiales</taxon>
        <taxon>Pichiaceae</taxon>
        <taxon>Brettanomyces</taxon>
    </lineage>
</organism>
<dbReference type="EC" id="3.6.4.12" evidence="3"/>
<dbReference type="FunCoup" id="A0A448YPA6">
    <property type="interactions" value="170"/>
</dbReference>
<keyword evidence="14" id="KW-0539">Nucleus</keyword>
<evidence type="ECO:0000313" key="18">
    <source>
        <dbReference type="Proteomes" id="UP000290900"/>
    </source>
</evidence>
<keyword evidence="8" id="KW-0347">Helicase</keyword>
<dbReference type="InParanoid" id="A0A448YPA6"/>